<gene>
    <name evidence="8" type="ORF">KDW_09020</name>
</gene>
<keyword evidence="5" id="KW-0442">Lipid degradation</keyword>
<evidence type="ECO:0000256" key="1">
    <source>
        <dbReference type="ARBA" id="ARBA00000798"/>
    </source>
</evidence>
<feature type="domain" description="PLD phosphodiesterase" evidence="7">
    <location>
        <begin position="299"/>
        <end position="326"/>
    </location>
</feature>
<dbReference type="EMBL" id="BKZW01000001">
    <property type="protein sequence ID" value="GER86740.1"/>
    <property type="molecule type" value="Genomic_DNA"/>
</dbReference>
<protein>
    <recommendedName>
        <fullName evidence="3">phospholipase D</fullName>
        <ecNumber evidence="3">3.1.4.4</ecNumber>
    </recommendedName>
</protein>
<keyword evidence="9" id="KW-1185">Reference proteome</keyword>
<evidence type="ECO:0000313" key="8">
    <source>
        <dbReference type="EMBL" id="GER86740.1"/>
    </source>
</evidence>
<comment type="caution">
    <text evidence="8">The sequence shown here is derived from an EMBL/GenBank/DDBJ whole genome shotgun (WGS) entry which is preliminary data.</text>
</comment>
<evidence type="ECO:0000313" key="9">
    <source>
        <dbReference type="Proteomes" id="UP000326912"/>
    </source>
</evidence>
<sequence>MVHSMVRQYMQYKLWPVFICILLCLPLTGCEKSINSSSNQSSPSQTGDTTLAQASVGAQGVKLFIEPAAGEQVITSVINNAQTSIWLEMYLLTDKKVISALENAAHRHVEVRVMLEAHPYGGSLLSPQQTLDRLQAAGIQARTSNPQFALTHEKGMIIDGRTAYIMTCNFTASALGNSQYTLNREYGIIDTSTQDVTAVQAIFNADWQRIPVKLASPRLVVSPLNSHSTFLSLIHHATTSLSIEAEELQDSQVQQALTEARQRGVQVRIILPASTGGQDYNLAGITAMQKSGVQVRQDTQLYMHAKIIVVDQKKAFVGSENISTASLDQNRELGILVADTYVLSALSNTFQQDWSNSQAER</sequence>
<name>A0A5J4KK50_9CHLR</name>
<evidence type="ECO:0000256" key="4">
    <source>
        <dbReference type="ARBA" id="ARBA00022801"/>
    </source>
</evidence>
<dbReference type="AlphaFoldDB" id="A0A5J4KK50"/>
<evidence type="ECO:0000256" key="5">
    <source>
        <dbReference type="ARBA" id="ARBA00022963"/>
    </source>
</evidence>
<keyword evidence="6" id="KW-0443">Lipid metabolism</keyword>
<dbReference type="GO" id="GO:0016891">
    <property type="term" value="F:RNA endonuclease activity producing 5'-phosphomonoesters, hydrolytic mechanism"/>
    <property type="evidence" value="ECO:0007669"/>
    <property type="project" value="TreeGrafter"/>
</dbReference>
<dbReference type="GO" id="GO:0016042">
    <property type="term" value="P:lipid catabolic process"/>
    <property type="evidence" value="ECO:0007669"/>
    <property type="project" value="UniProtKB-KW"/>
</dbReference>
<dbReference type="Pfam" id="PF13091">
    <property type="entry name" value="PLDc_2"/>
    <property type="match status" value="2"/>
</dbReference>
<dbReference type="PANTHER" id="PTHR43856:SF1">
    <property type="entry name" value="MITOCHONDRIAL CARDIOLIPIN HYDROLASE"/>
    <property type="match status" value="1"/>
</dbReference>
<dbReference type="RefSeq" id="WP_162004937.1">
    <property type="nucleotide sequence ID" value="NZ_BKZW01000001.1"/>
</dbReference>
<comment type="catalytic activity">
    <reaction evidence="1">
        <text>a 1,2-diacyl-sn-glycero-3-phosphocholine + H2O = a 1,2-diacyl-sn-glycero-3-phosphate + choline + H(+)</text>
        <dbReference type="Rhea" id="RHEA:14445"/>
        <dbReference type="ChEBI" id="CHEBI:15354"/>
        <dbReference type="ChEBI" id="CHEBI:15377"/>
        <dbReference type="ChEBI" id="CHEBI:15378"/>
        <dbReference type="ChEBI" id="CHEBI:57643"/>
        <dbReference type="ChEBI" id="CHEBI:58608"/>
        <dbReference type="EC" id="3.1.4.4"/>
    </reaction>
</comment>
<dbReference type="InterPro" id="IPR025202">
    <property type="entry name" value="PLD-like_dom"/>
</dbReference>
<dbReference type="InterPro" id="IPR051406">
    <property type="entry name" value="PLD_domain"/>
</dbReference>
<dbReference type="SUPFAM" id="SSF56024">
    <property type="entry name" value="Phospholipase D/nuclease"/>
    <property type="match status" value="2"/>
</dbReference>
<dbReference type="SMART" id="SM00155">
    <property type="entry name" value="PLDc"/>
    <property type="match status" value="2"/>
</dbReference>
<keyword evidence="4" id="KW-0378">Hydrolase</keyword>
<evidence type="ECO:0000259" key="7">
    <source>
        <dbReference type="PROSITE" id="PS50035"/>
    </source>
</evidence>
<reference evidence="8 9" key="1">
    <citation type="submission" date="2019-10" db="EMBL/GenBank/DDBJ databases">
        <title>Dictyobacter vulcani sp. nov., within the class Ktedonobacteria, isolated from soil of volcanic Mt. Zao.</title>
        <authorList>
            <person name="Zheng Y."/>
            <person name="Wang C.M."/>
            <person name="Sakai Y."/>
            <person name="Abe K."/>
            <person name="Yokota A."/>
            <person name="Yabe S."/>
        </authorList>
    </citation>
    <scope>NUCLEOTIDE SEQUENCE [LARGE SCALE GENOMIC DNA]</scope>
    <source>
        <strain evidence="8 9">W12</strain>
    </source>
</reference>
<dbReference type="GO" id="GO:0006793">
    <property type="term" value="P:phosphorus metabolic process"/>
    <property type="evidence" value="ECO:0007669"/>
    <property type="project" value="UniProtKB-ARBA"/>
</dbReference>
<dbReference type="Gene3D" id="3.30.870.10">
    <property type="entry name" value="Endonuclease Chain A"/>
    <property type="match status" value="2"/>
</dbReference>
<dbReference type="GO" id="GO:0004630">
    <property type="term" value="F:phospholipase D activity"/>
    <property type="evidence" value="ECO:0007669"/>
    <property type="project" value="UniProtKB-EC"/>
</dbReference>
<dbReference type="Proteomes" id="UP000326912">
    <property type="component" value="Unassembled WGS sequence"/>
</dbReference>
<dbReference type="PROSITE" id="PS50035">
    <property type="entry name" value="PLD"/>
    <property type="match status" value="2"/>
</dbReference>
<accession>A0A5J4KK50</accession>
<evidence type="ECO:0000256" key="2">
    <source>
        <dbReference type="ARBA" id="ARBA00008664"/>
    </source>
</evidence>
<evidence type="ECO:0000256" key="6">
    <source>
        <dbReference type="ARBA" id="ARBA00023098"/>
    </source>
</evidence>
<dbReference type="EC" id="3.1.4.4" evidence="3"/>
<dbReference type="CDD" id="cd09128">
    <property type="entry name" value="PLDc_unchar1_2"/>
    <property type="match status" value="1"/>
</dbReference>
<comment type="similarity">
    <text evidence="2">Belongs to the phospholipase D family.</text>
</comment>
<dbReference type="InterPro" id="IPR001736">
    <property type="entry name" value="PLipase_D/transphosphatidylase"/>
</dbReference>
<organism evidence="8 9">
    <name type="scientific">Dictyobacter vulcani</name>
    <dbReference type="NCBI Taxonomy" id="2607529"/>
    <lineage>
        <taxon>Bacteria</taxon>
        <taxon>Bacillati</taxon>
        <taxon>Chloroflexota</taxon>
        <taxon>Ktedonobacteria</taxon>
        <taxon>Ktedonobacterales</taxon>
        <taxon>Dictyobacteraceae</taxon>
        <taxon>Dictyobacter</taxon>
    </lineage>
</organism>
<dbReference type="PANTHER" id="PTHR43856">
    <property type="entry name" value="CARDIOLIPIN HYDROLASE"/>
    <property type="match status" value="1"/>
</dbReference>
<evidence type="ECO:0000256" key="3">
    <source>
        <dbReference type="ARBA" id="ARBA00012027"/>
    </source>
</evidence>
<proteinExistence type="inferred from homology"/>
<feature type="domain" description="PLD phosphodiesterase" evidence="7">
    <location>
        <begin position="147"/>
        <end position="174"/>
    </location>
</feature>